<dbReference type="GO" id="GO:0008360">
    <property type="term" value="P:regulation of cell shape"/>
    <property type="evidence" value="ECO:0007669"/>
    <property type="project" value="UniProtKB-UniRule"/>
</dbReference>
<comment type="pathway">
    <text evidence="1 7">Cell wall biogenesis; peptidoglycan biosynthesis.</text>
</comment>
<evidence type="ECO:0000256" key="6">
    <source>
        <dbReference type="ARBA" id="ARBA00023316"/>
    </source>
</evidence>
<proteinExistence type="predicted"/>
<gene>
    <name evidence="10" type="ORF">SAMN05661093_02789</name>
</gene>
<dbReference type="PROSITE" id="PS52029">
    <property type="entry name" value="LD_TPASE"/>
    <property type="match status" value="1"/>
</dbReference>
<feature type="active site" description="Nucleophile" evidence="7">
    <location>
        <position position="338"/>
    </location>
</feature>
<dbReference type="InterPro" id="IPR038063">
    <property type="entry name" value="Transpep_catalytic_dom"/>
</dbReference>
<protein>
    <submittedName>
        <fullName evidence="10">Lipoprotein-anchoring transpeptidase ErfK/SrfK</fullName>
    </submittedName>
</protein>
<evidence type="ECO:0000256" key="4">
    <source>
        <dbReference type="ARBA" id="ARBA00022984"/>
    </source>
</evidence>
<dbReference type="Gene3D" id="2.60.40.3780">
    <property type="match status" value="1"/>
</dbReference>
<evidence type="ECO:0000313" key="11">
    <source>
        <dbReference type="Proteomes" id="UP000192674"/>
    </source>
</evidence>
<evidence type="ECO:0000256" key="1">
    <source>
        <dbReference type="ARBA" id="ARBA00004752"/>
    </source>
</evidence>
<evidence type="ECO:0000313" key="10">
    <source>
        <dbReference type="EMBL" id="SMC91863.1"/>
    </source>
</evidence>
<evidence type="ECO:0000259" key="9">
    <source>
        <dbReference type="PROSITE" id="PS52029"/>
    </source>
</evidence>
<dbReference type="InterPro" id="IPR050979">
    <property type="entry name" value="LD-transpeptidase"/>
</dbReference>
<accession>A0A1W2D310</accession>
<evidence type="ECO:0000256" key="8">
    <source>
        <dbReference type="SAM" id="SignalP"/>
    </source>
</evidence>
<keyword evidence="2" id="KW-0808">Transferase</keyword>
<sequence length="391" mass="42097">MRAGRRTVISAFLLSAALAVASCSTTEPGNPNAVGEAPADGETRPVAKIVADPAGEAKNVEVLKPVKFTVTDGTLTEATLTNPEGKKVAGEIAPDKLSWTNTEKLGYGKTYTYTAKAKGSDNKDVELKGSFTTMTPAKQVRATLNPVDNATVGVGMPISVKFETAPQDKAAAEKALKVETSPSKVEGSWAWLSATQVDWRPKEYWPANTEVKVSASLYGVNYGNGYGRADVTSKFKIGRNQVLKVNTPDHNLKVYRDGNLTATYPASNGKDADPNLNTPNGTVIVMAKEEVGDFSNPRYGYTNVKKKWAVRISNHGEFIHENEENRANIGKANTSHGCVNLFEADAKAVFDSVLIGDPVEVTGSKAAFPTTSDVNDWLFSWDKWKSMSAIK</sequence>
<dbReference type="Pfam" id="PF17964">
    <property type="entry name" value="Big_10"/>
    <property type="match status" value="1"/>
</dbReference>
<dbReference type="Pfam" id="PF03734">
    <property type="entry name" value="YkuD"/>
    <property type="match status" value="1"/>
</dbReference>
<dbReference type="PANTHER" id="PTHR30582:SF2">
    <property type="entry name" value="L,D-TRANSPEPTIDASE YCIB-RELATED"/>
    <property type="match status" value="1"/>
</dbReference>
<evidence type="ECO:0000256" key="3">
    <source>
        <dbReference type="ARBA" id="ARBA00022960"/>
    </source>
</evidence>
<dbReference type="RefSeq" id="WP_084426552.1">
    <property type="nucleotide sequence ID" value="NZ_FWXV01000002.1"/>
</dbReference>
<organism evidence="10 11">
    <name type="scientific">Kibdelosporangium aridum</name>
    <dbReference type="NCBI Taxonomy" id="2030"/>
    <lineage>
        <taxon>Bacteria</taxon>
        <taxon>Bacillati</taxon>
        <taxon>Actinomycetota</taxon>
        <taxon>Actinomycetes</taxon>
        <taxon>Pseudonocardiales</taxon>
        <taxon>Pseudonocardiaceae</taxon>
        <taxon>Kibdelosporangium</taxon>
    </lineage>
</organism>
<keyword evidence="5" id="KW-0012">Acyltransferase</keyword>
<dbReference type="PANTHER" id="PTHR30582">
    <property type="entry name" value="L,D-TRANSPEPTIDASE"/>
    <property type="match status" value="1"/>
</dbReference>
<feature type="domain" description="L,D-TPase catalytic" evidence="9">
    <location>
        <begin position="241"/>
        <end position="362"/>
    </location>
</feature>
<keyword evidence="4 7" id="KW-0573">Peptidoglycan synthesis</keyword>
<dbReference type="GO" id="GO:0016746">
    <property type="term" value="F:acyltransferase activity"/>
    <property type="evidence" value="ECO:0007669"/>
    <property type="project" value="UniProtKB-KW"/>
</dbReference>
<keyword evidence="3 7" id="KW-0133">Cell shape</keyword>
<feature type="active site" description="Proton donor/acceptor" evidence="7">
    <location>
        <position position="320"/>
    </location>
</feature>
<name>A0A1W2D310_KIBAR</name>
<dbReference type="CDD" id="cd16913">
    <property type="entry name" value="YkuD_like"/>
    <property type="match status" value="1"/>
</dbReference>
<dbReference type="UniPathway" id="UPA00219"/>
<dbReference type="Gene3D" id="2.40.440.10">
    <property type="entry name" value="L,D-transpeptidase catalytic domain-like"/>
    <property type="match status" value="1"/>
</dbReference>
<evidence type="ECO:0000256" key="5">
    <source>
        <dbReference type="ARBA" id="ARBA00023315"/>
    </source>
</evidence>
<dbReference type="EMBL" id="FWXV01000002">
    <property type="protein sequence ID" value="SMC91863.1"/>
    <property type="molecule type" value="Genomic_DNA"/>
</dbReference>
<dbReference type="GO" id="GO:0018104">
    <property type="term" value="P:peptidoglycan-protein cross-linking"/>
    <property type="evidence" value="ECO:0007669"/>
    <property type="project" value="TreeGrafter"/>
</dbReference>
<keyword evidence="8" id="KW-0732">Signal</keyword>
<keyword evidence="11" id="KW-1185">Reference proteome</keyword>
<dbReference type="Gene3D" id="2.60.40.3710">
    <property type="match status" value="1"/>
</dbReference>
<dbReference type="InterPro" id="IPR005490">
    <property type="entry name" value="LD_TPept_cat_dom"/>
</dbReference>
<dbReference type="OrthoDB" id="5242354at2"/>
<dbReference type="SUPFAM" id="SSF141523">
    <property type="entry name" value="L,D-transpeptidase catalytic domain-like"/>
    <property type="match status" value="1"/>
</dbReference>
<dbReference type="AlphaFoldDB" id="A0A1W2D310"/>
<dbReference type="Proteomes" id="UP000192674">
    <property type="component" value="Unassembled WGS sequence"/>
</dbReference>
<evidence type="ECO:0000256" key="2">
    <source>
        <dbReference type="ARBA" id="ARBA00022679"/>
    </source>
</evidence>
<keyword evidence="10" id="KW-0449">Lipoprotein</keyword>
<keyword evidence="6 7" id="KW-0961">Cell wall biogenesis/degradation</keyword>
<dbReference type="GO" id="GO:0071555">
    <property type="term" value="P:cell wall organization"/>
    <property type="evidence" value="ECO:0007669"/>
    <property type="project" value="UniProtKB-UniRule"/>
</dbReference>
<reference evidence="10 11" key="1">
    <citation type="submission" date="2017-04" db="EMBL/GenBank/DDBJ databases">
        <authorList>
            <person name="Afonso C.L."/>
            <person name="Miller P.J."/>
            <person name="Scott M.A."/>
            <person name="Spackman E."/>
            <person name="Goraichik I."/>
            <person name="Dimitrov K.M."/>
            <person name="Suarez D.L."/>
            <person name="Swayne D.E."/>
        </authorList>
    </citation>
    <scope>NUCLEOTIDE SEQUENCE [LARGE SCALE GENOMIC DNA]</scope>
    <source>
        <strain evidence="10 11">DSM 43828</strain>
    </source>
</reference>
<dbReference type="CDD" id="cd13432">
    <property type="entry name" value="LDT_IgD_like_2"/>
    <property type="match status" value="1"/>
</dbReference>
<feature type="chain" id="PRO_5038654201" evidence="8">
    <location>
        <begin position="22"/>
        <end position="391"/>
    </location>
</feature>
<dbReference type="PROSITE" id="PS51257">
    <property type="entry name" value="PROKAR_LIPOPROTEIN"/>
    <property type="match status" value="1"/>
</dbReference>
<evidence type="ECO:0000256" key="7">
    <source>
        <dbReference type="PROSITE-ProRule" id="PRU01373"/>
    </source>
</evidence>
<dbReference type="InterPro" id="IPR041280">
    <property type="entry name" value="Big_10"/>
</dbReference>
<dbReference type="GO" id="GO:0071972">
    <property type="term" value="F:peptidoglycan L,D-transpeptidase activity"/>
    <property type="evidence" value="ECO:0007669"/>
    <property type="project" value="TreeGrafter"/>
</dbReference>
<dbReference type="GO" id="GO:0005576">
    <property type="term" value="C:extracellular region"/>
    <property type="evidence" value="ECO:0007669"/>
    <property type="project" value="TreeGrafter"/>
</dbReference>
<feature type="signal peptide" evidence="8">
    <location>
        <begin position="1"/>
        <end position="21"/>
    </location>
</feature>